<accession>A0AAW6Z1V8</accession>
<dbReference type="InterPro" id="IPR024453">
    <property type="entry name" value="Peptidase_C92"/>
</dbReference>
<reference evidence="1" key="1">
    <citation type="submission" date="2022-11" db="EMBL/GenBank/DDBJ databases">
        <title>WGS-based characterization of Bacillus cereus isolated from food &amp; feed additives.</title>
        <authorList>
            <person name="Bogaerts B."/>
            <person name="Fraiture M.-A."/>
            <person name="Roosens N.H.C."/>
            <person name="De Keersmaecker S.C.J."/>
            <person name="Vanneste K."/>
        </authorList>
    </citation>
    <scope>NUCLEOTIDE SEQUENCE</scope>
    <source>
        <strain evidence="1">74.2</strain>
    </source>
</reference>
<dbReference type="SUPFAM" id="SSF54001">
    <property type="entry name" value="Cysteine proteinases"/>
    <property type="match status" value="1"/>
</dbReference>
<dbReference type="EMBL" id="JAPNPE010000021">
    <property type="protein sequence ID" value="MDK7394888.1"/>
    <property type="molecule type" value="Genomic_DNA"/>
</dbReference>
<keyword evidence="1" id="KW-0378">Hydrolase</keyword>
<dbReference type="RefSeq" id="WP_001110289.1">
    <property type="nucleotide sequence ID" value="NZ_CP093425.1"/>
</dbReference>
<evidence type="ECO:0000313" key="1">
    <source>
        <dbReference type="EMBL" id="MDK7394888.1"/>
    </source>
</evidence>
<dbReference type="Proteomes" id="UP001174229">
    <property type="component" value="Unassembled WGS sequence"/>
</dbReference>
<proteinExistence type="predicted"/>
<name>A0AAW6Z1V8_9BACI</name>
<gene>
    <name evidence="1" type="ORF">OWO78_26520</name>
</gene>
<dbReference type="Gene3D" id="3.90.1720.10">
    <property type="entry name" value="endopeptidase domain like (from Nostoc punctiforme)"/>
    <property type="match status" value="1"/>
</dbReference>
<evidence type="ECO:0000313" key="2">
    <source>
        <dbReference type="Proteomes" id="UP001174229"/>
    </source>
</evidence>
<comment type="caution">
    <text evidence="1">The sequence shown here is derived from an EMBL/GenBank/DDBJ whole genome shotgun (WGS) entry which is preliminary data.</text>
</comment>
<protein>
    <submittedName>
        <fullName evidence="1">YiiX/YebB-like N1pC/P60 family cysteine hydrolase</fullName>
    </submittedName>
</protein>
<dbReference type="AlphaFoldDB" id="A0AAW6Z1V8"/>
<dbReference type="InterPro" id="IPR038765">
    <property type="entry name" value="Papain-like_cys_pep_sf"/>
</dbReference>
<sequence>MNYVMGTDKFNNIKIDKYENLINVLKTGDIFLCSGNYLVSKLIKKVSESMFSHTGIIVKWGEHTLIMESVEDDGVRIVPLEHYIKNYENSNNRYNGSLFIARHELLQNVNDDSEMIRNLIKVGFSLLNSGYDKNEIAQIVARIGLGIGRHEDNNEYICSEFVNECFKKIGVEFLTDSEGFIFPEHIAADHHVLPIAQIE</sequence>
<dbReference type="Pfam" id="PF05708">
    <property type="entry name" value="Peptidase_C92"/>
    <property type="match status" value="1"/>
</dbReference>
<organism evidence="1 2">
    <name type="scientific">Bacillus pacificus</name>
    <dbReference type="NCBI Taxonomy" id="2026187"/>
    <lineage>
        <taxon>Bacteria</taxon>
        <taxon>Bacillati</taxon>
        <taxon>Bacillota</taxon>
        <taxon>Bacilli</taxon>
        <taxon>Bacillales</taxon>
        <taxon>Bacillaceae</taxon>
        <taxon>Bacillus</taxon>
        <taxon>Bacillus cereus group</taxon>
    </lineage>
</organism>
<dbReference type="GO" id="GO:0016787">
    <property type="term" value="F:hydrolase activity"/>
    <property type="evidence" value="ECO:0007669"/>
    <property type="project" value="UniProtKB-KW"/>
</dbReference>